<dbReference type="EMBL" id="JBHTJT010000007">
    <property type="protein sequence ID" value="MFD0978920.1"/>
    <property type="molecule type" value="Genomic_DNA"/>
</dbReference>
<dbReference type="InterPro" id="IPR007410">
    <property type="entry name" value="LpqE-like"/>
</dbReference>
<dbReference type="Proteomes" id="UP001597108">
    <property type="component" value="Unassembled WGS sequence"/>
</dbReference>
<accession>A0ABW3IMV8</accession>
<evidence type="ECO:0000313" key="2">
    <source>
        <dbReference type="EMBL" id="MFD0978920.1"/>
    </source>
</evidence>
<keyword evidence="3" id="KW-1185">Reference proteome</keyword>
<sequence length="155" mass="16241">MSLNPLFAAAAALVLATPALADIEIVDAYARAAMANAKSGAAFMEIHNTGSEDDRLVGAASDIAARVELHTHIGDANGVMQMVQVEEGFPIPAGSTHMLQRGGDHVMFMGLTGPMNDGETVTVTLSFEKAGDITVEIPVDLQRQPGQPMQHGMSN</sequence>
<proteinExistence type="predicted"/>
<organism evidence="2 3">
    <name type="scientific">Tropicimonas aquimaris</name>
    <dbReference type="NCBI Taxonomy" id="914152"/>
    <lineage>
        <taxon>Bacteria</taxon>
        <taxon>Pseudomonadati</taxon>
        <taxon>Pseudomonadota</taxon>
        <taxon>Alphaproteobacteria</taxon>
        <taxon>Rhodobacterales</taxon>
        <taxon>Roseobacteraceae</taxon>
        <taxon>Tropicimonas</taxon>
    </lineage>
</organism>
<dbReference type="Pfam" id="PF04314">
    <property type="entry name" value="PCuAC"/>
    <property type="match status" value="1"/>
</dbReference>
<dbReference type="PANTHER" id="PTHR36302:SF1">
    <property type="entry name" value="COPPER CHAPERONE PCU(A)C"/>
    <property type="match status" value="1"/>
</dbReference>
<keyword evidence="1" id="KW-0732">Signal</keyword>
<dbReference type="RefSeq" id="WP_386073084.1">
    <property type="nucleotide sequence ID" value="NZ_JBHTJT010000007.1"/>
</dbReference>
<gene>
    <name evidence="2" type="ORF">ACFQ2S_04580</name>
</gene>
<dbReference type="Gene3D" id="2.60.40.1890">
    <property type="entry name" value="PCu(A)C copper chaperone"/>
    <property type="match status" value="1"/>
</dbReference>
<feature type="chain" id="PRO_5045418637" evidence="1">
    <location>
        <begin position="22"/>
        <end position="155"/>
    </location>
</feature>
<protein>
    <submittedName>
        <fullName evidence="2">Copper chaperone PCu(A)C</fullName>
    </submittedName>
</protein>
<dbReference type="PANTHER" id="PTHR36302">
    <property type="entry name" value="BLR7088 PROTEIN"/>
    <property type="match status" value="1"/>
</dbReference>
<feature type="signal peptide" evidence="1">
    <location>
        <begin position="1"/>
        <end position="21"/>
    </location>
</feature>
<name>A0ABW3IMV8_9RHOB</name>
<comment type="caution">
    <text evidence="2">The sequence shown here is derived from an EMBL/GenBank/DDBJ whole genome shotgun (WGS) entry which is preliminary data.</text>
</comment>
<evidence type="ECO:0000256" key="1">
    <source>
        <dbReference type="SAM" id="SignalP"/>
    </source>
</evidence>
<dbReference type="InterPro" id="IPR036182">
    <property type="entry name" value="PCuAC_sf"/>
</dbReference>
<reference evidence="3" key="1">
    <citation type="journal article" date="2019" name="Int. J. Syst. Evol. Microbiol.">
        <title>The Global Catalogue of Microorganisms (GCM) 10K type strain sequencing project: providing services to taxonomists for standard genome sequencing and annotation.</title>
        <authorList>
            <consortium name="The Broad Institute Genomics Platform"/>
            <consortium name="The Broad Institute Genome Sequencing Center for Infectious Disease"/>
            <person name="Wu L."/>
            <person name="Ma J."/>
        </authorList>
    </citation>
    <scope>NUCLEOTIDE SEQUENCE [LARGE SCALE GENOMIC DNA]</scope>
    <source>
        <strain evidence="3">CCUG 60524</strain>
    </source>
</reference>
<dbReference type="SUPFAM" id="SSF110087">
    <property type="entry name" value="DR1885-like metal-binding protein"/>
    <property type="match status" value="1"/>
</dbReference>
<dbReference type="InterPro" id="IPR058248">
    <property type="entry name" value="Lxx211020-like"/>
</dbReference>
<evidence type="ECO:0000313" key="3">
    <source>
        <dbReference type="Proteomes" id="UP001597108"/>
    </source>
</evidence>